<dbReference type="Pfam" id="PF19527">
    <property type="entry name" value="DUF6055"/>
    <property type="match status" value="1"/>
</dbReference>
<dbReference type="InterPro" id="IPR045690">
    <property type="entry name" value="DUF6055"/>
</dbReference>
<sequence>MNHLSKLMLNRRIGAVLSLILLLNFTSCKKTKVAPDPPANETSTQAATALQIYKPTSMQNMDWNATESEWCYARSKQSDHFILFWGKGYGTNNPSSTNVESKYRVDIDDLLAKAESFYNLNVNTLKFATVGNGTSKLDKYKMMIFLYYEDGWRATGSGYDDTIGALWVSPQTCKPVGSTIAHEIGHSFQYQVSCDLGTTHGFRWGFGGNGAGGNAFWEQTAQWQAFVSYPNELFSSWFDPYLDNYQKHLIHEDYRYANYMIHQYWAQKRGIAVIGKIWQASQTYEDPIQVYQRLYGLSVSQLNDELYDAASKFVTWDIDNIRTLGASKIGAHHYKMNLMNDGSFQPDPSFCPQTTGYNVMPLEVPATGTIVTAAFQGLPNASGYNQVDASIAGWRYGFVALSTNGTRSYSPMFTSASGNATFTIPVNCSRLWFVVTGAPSQYHPHAWDENNTNDEQWPYRVKFQNTSLPGYNNQAPKDVAFTYDLEVNRSTTSYDYATAQIDIAKLATAFQLPKQDITSKIGTDIKFYALEANNNLNATLTANGFGQWFDANGYVVGYSSANSRVFCEFDAQNFKLNAGQYPNRVNTGDKYTMKQALVYTLASGNKVTATFTVNLTIK</sequence>
<feature type="domain" description="DUF4859" evidence="1">
    <location>
        <begin position="493"/>
        <end position="603"/>
    </location>
</feature>
<dbReference type="Pfam" id="PF16151">
    <property type="entry name" value="DUF4859"/>
    <property type="match status" value="1"/>
</dbReference>
<dbReference type="EMBL" id="FOJM01000004">
    <property type="protein sequence ID" value="SFA44497.1"/>
    <property type="molecule type" value="Genomic_DNA"/>
</dbReference>
<gene>
    <name evidence="2" type="ORF">SAMN04488511_104118</name>
</gene>
<reference evidence="3" key="1">
    <citation type="submission" date="2016-10" db="EMBL/GenBank/DDBJ databases">
        <authorList>
            <person name="Varghese N."/>
            <person name="Submissions S."/>
        </authorList>
    </citation>
    <scope>NUCLEOTIDE SEQUENCE [LARGE SCALE GENOMIC DNA]</scope>
    <source>
        <strain evidence="3">DSM 18130</strain>
    </source>
</reference>
<dbReference type="RefSeq" id="WP_244278751.1">
    <property type="nucleotide sequence ID" value="NZ_FOJM01000004.1"/>
</dbReference>
<dbReference type="AlphaFoldDB" id="A0A1I0SYK0"/>
<dbReference type="STRING" id="332999.SAMN04488511_104118"/>
<accession>A0A1I0SYK0</accession>
<name>A0A1I0SYK0_9SPHI</name>
<organism evidence="2 3">
    <name type="scientific">Pedobacter suwonensis</name>
    <dbReference type="NCBI Taxonomy" id="332999"/>
    <lineage>
        <taxon>Bacteria</taxon>
        <taxon>Pseudomonadati</taxon>
        <taxon>Bacteroidota</taxon>
        <taxon>Sphingobacteriia</taxon>
        <taxon>Sphingobacteriales</taxon>
        <taxon>Sphingobacteriaceae</taxon>
        <taxon>Pedobacter</taxon>
    </lineage>
</organism>
<dbReference type="InterPro" id="IPR032339">
    <property type="entry name" value="DUF4859"/>
</dbReference>
<evidence type="ECO:0000259" key="1">
    <source>
        <dbReference type="Pfam" id="PF16151"/>
    </source>
</evidence>
<dbReference type="Proteomes" id="UP000198836">
    <property type="component" value="Unassembled WGS sequence"/>
</dbReference>
<evidence type="ECO:0000313" key="2">
    <source>
        <dbReference type="EMBL" id="SFA44497.1"/>
    </source>
</evidence>
<proteinExistence type="predicted"/>
<protein>
    <recommendedName>
        <fullName evidence="1">DUF4859 domain-containing protein</fullName>
    </recommendedName>
</protein>
<keyword evidence="3" id="KW-1185">Reference proteome</keyword>
<evidence type="ECO:0000313" key="3">
    <source>
        <dbReference type="Proteomes" id="UP000198836"/>
    </source>
</evidence>